<proteinExistence type="predicted"/>
<dbReference type="InterPro" id="IPR035416">
    <property type="entry name" value="DUF5376"/>
</dbReference>
<protein>
    <submittedName>
        <fullName evidence="1">DUF5376 domain-containing protein</fullName>
    </submittedName>
</protein>
<gene>
    <name evidence="1" type="ORF">NQF69_02440</name>
</gene>
<comment type="caution">
    <text evidence="1">The sequence shown here is derived from an EMBL/GenBank/DDBJ whole genome shotgun (WGS) entry which is preliminary data.</text>
</comment>
<dbReference type="RefSeq" id="WP_231717860.1">
    <property type="nucleotide sequence ID" value="NZ_CP033598.1"/>
</dbReference>
<dbReference type="Pfam" id="PF17346">
    <property type="entry name" value="DUF5376"/>
    <property type="match status" value="1"/>
</dbReference>
<sequence length="128" mass="14748">MMQLVFSYIEHKSQVIPVCFWKENHQLHPLTGYLNDPMGGLNYFAFLDRVLSMLRDEDIQQGDISSNSWGVEIHGDQVYFCFLFAQEDTSLHFALSRAVLIDILVLWLAFRSQKPVAGYQEVLSFAEA</sequence>
<dbReference type="Proteomes" id="UP001182304">
    <property type="component" value="Unassembled WGS sequence"/>
</dbReference>
<dbReference type="AlphaFoldDB" id="A0AAW8V4M0"/>
<evidence type="ECO:0000313" key="2">
    <source>
        <dbReference type="Proteomes" id="UP001182304"/>
    </source>
</evidence>
<evidence type="ECO:0000313" key="1">
    <source>
        <dbReference type="EMBL" id="MDT3451627.1"/>
    </source>
</evidence>
<reference evidence="1" key="1">
    <citation type="submission" date="2022-07" db="EMBL/GenBank/DDBJ databases">
        <title>Sequence of Pasteurella multocoda 17BRD-035.</title>
        <authorList>
            <person name="Roy Chowdhury P."/>
            <person name="Alhamami T."/>
            <person name="Trott D.J."/>
            <person name="Djordvevic S.P."/>
        </authorList>
    </citation>
    <scope>NUCLEOTIDE SEQUENCE</scope>
    <source>
        <strain evidence="1">17BRD-035</strain>
    </source>
</reference>
<organism evidence="1 2">
    <name type="scientific">Pasteurella multocida</name>
    <dbReference type="NCBI Taxonomy" id="747"/>
    <lineage>
        <taxon>Bacteria</taxon>
        <taxon>Pseudomonadati</taxon>
        <taxon>Pseudomonadota</taxon>
        <taxon>Gammaproteobacteria</taxon>
        <taxon>Pasteurellales</taxon>
        <taxon>Pasteurellaceae</taxon>
        <taxon>Pasteurella</taxon>
    </lineage>
</organism>
<dbReference type="EMBL" id="JANIEN010000001">
    <property type="protein sequence ID" value="MDT3451627.1"/>
    <property type="molecule type" value="Genomic_DNA"/>
</dbReference>
<accession>A0AAW8V4M0</accession>
<name>A0AAW8V4M0_PASMD</name>